<evidence type="ECO:0000313" key="2">
    <source>
        <dbReference type="Proteomes" id="UP001458880"/>
    </source>
</evidence>
<proteinExistence type="predicted"/>
<comment type="caution">
    <text evidence="1">The sequence shown here is derived from an EMBL/GenBank/DDBJ whole genome shotgun (WGS) entry which is preliminary data.</text>
</comment>
<sequence>MCDVLMISILTISGHNVFLPTEKDINMELMMFLFPHALAMQLKNDNWNQNVPQILEWLHYMINFEGITYNYKKCFYQSLIALRHEPMFKESLKWLKYVGCRFEI</sequence>
<dbReference type="Proteomes" id="UP001458880">
    <property type="component" value="Unassembled WGS sequence"/>
</dbReference>
<reference evidence="1 2" key="1">
    <citation type="journal article" date="2024" name="BMC Genomics">
        <title>De novo assembly and annotation of Popillia japonica's genome with initial clues to its potential as an invasive pest.</title>
        <authorList>
            <person name="Cucini C."/>
            <person name="Boschi S."/>
            <person name="Funari R."/>
            <person name="Cardaioli E."/>
            <person name="Iannotti N."/>
            <person name="Marturano G."/>
            <person name="Paoli F."/>
            <person name="Bruttini M."/>
            <person name="Carapelli A."/>
            <person name="Frati F."/>
            <person name="Nardi F."/>
        </authorList>
    </citation>
    <scope>NUCLEOTIDE SEQUENCE [LARGE SCALE GENOMIC DNA]</scope>
    <source>
        <strain evidence="1">DMR45628</strain>
    </source>
</reference>
<dbReference type="EMBL" id="JASPKY010000532">
    <property type="protein sequence ID" value="KAK9693717.1"/>
    <property type="molecule type" value="Genomic_DNA"/>
</dbReference>
<protein>
    <submittedName>
        <fullName evidence="1">Uncharacterized protein</fullName>
    </submittedName>
</protein>
<keyword evidence="2" id="KW-1185">Reference proteome</keyword>
<dbReference type="AlphaFoldDB" id="A0AAW1IUV2"/>
<gene>
    <name evidence="1" type="ORF">QE152_g34017</name>
</gene>
<name>A0AAW1IUV2_POPJA</name>
<organism evidence="1 2">
    <name type="scientific">Popillia japonica</name>
    <name type="common">Japanese beetle</name>
    <dbReference type="NCBI Taxonomy" id="7064"/>
    <lineage>
        <taxon>Eukaryota</taxon>
        <taxon>Metazoa</taxon>
        <taxon>Ecdysozoa</taxon>
        <taxon>Arthropoda</taxon>
        <taxon>Hexapoda</taxon>
        <taxon>Insecta</taxon>
        <taxon>Pterygota</taxon>
        <taxon>Neoptera</taxon>
        <taxon>Endopterygota</taxon>
        <taxon>Coleoptera</taxon>
        <taxon>Polyphaga</taxon>
        <taxon>Scarabaeiformia</taxon>
        <taxon>Scarabaeidae</taxon>
        <taxon>Rutelinae</taxon>
        <taxon>Popillia</taxon>
    </lineage>
</organism>
<evidence type="ECO:0000313" key="1">
    <source>
        <dbReference type="EMBL" id="KAK9693717.1"/>
    </source>
</evidence>
<accession>A0AAW1IUV2</accession>